<keyword evidence="2 4" id="KW-0521">NADP</keyword>
<protein>
    <recommendedName>
        <fullName evidence="4 5">Pyrroline-5-carboxylate reductase</fullName>
        <shortName evidence="4">P5C reductase</shortName>
        <shortName evidence="4">P5CR</shortName>
        <ecNumber evidence="4 5">1.5.1.2</ecNumber>
    </recommendedName>
    <alternativeName>
        <fullName evidence="4">PCA reductase</fullName>
    </alternativeName>
</protein>
<dbReference type="FunFam" id="1.10.3730.10:FF:000001">
    <property type="entry name" value="Pyrroline-5-carboxylate reductase"/>
    <property type="match status" value="1"/>
</dbReference>
<dbReference type="InterPro" id="IPR053790">
    <property type="entry name" value="P5CR-like_CS"/>
</dbReference>
<sequence>MTNAAITFIGAGNMASSIIGGLMDSGHSAAALHAADPSPASLATLRKLGPINVHNDNAQACANADVIILAVKPQAMHAALASIAAAVRARGALVISIAAGTTVASMENALGSGTAIVRCMPNTPALLGAGASGLYANAQVNADQRALATNILGAVGLVQWVDEEPLLDAITALSGSGPAYFFLFMEAMINAGCAMGLSRECATALTRQTGLGAARMALESDVDLVELRRRVTSPGGTTERAVECFEHEGLRDLVAHAMTAAQQRAADMAAESEQETP</sequence>
<dbReference type="PANTHER" id="PTHR11645:SF0">
    <property type="entry name" value="PYRROLINE-5-CARBOXYLATE REDUCTASE 3"/>
    <property type="match status" value="1"/>
</dbReference>
<dbReference type="GO" id="GO:0005737">
    <property type="term" value="C:cytoplasm"/>
    <property type="evidence" value="ECO:0007669"/>
    <property type="project" value="UniProtKB-SubCell"/>
</dbReference>
<dbReference type="NCBIfam" id="TIGR00112">
    <property type="entry name" value="proC"/>
    <property type="match status" value="1"/>
</dbReference>
<dbReference type="EMBL" id="DMND01000165">
    <property type="protein sequence ID" value="HAN28447.1"/>
    <property type="molecule type" value="Genomic_DNA"/>
</dbReference>
<dbReference type="PROSITE" id="PS00521">
    <property type="entry name" value="P5CR"/>
    <property type="match status" value="1"/>
</dbReference>
<feature type="binding site" evidence="6">
    <location>
        <begin position="70"/>
        <end position="73"/>
    </location>
    <ligand>
        <name>NADP(+)</name>
        <dbReference type="ChEBI" id="CHEBI:58349"/>
    </ligand>
</feature>
<feature type="binding site" evidence="6">
    <location>
        <begin position="9"/>
        <end position="14"/>
    </location>
    <ligand>
        <name>NADP(+)</name>
        <dbReference type="ChEBI" id="CHEBI:58349"/>
    </ligand>
</feature>
<evidence type="ECO:0000313" key="10">
    <source>
        <dbReference type="EMBL" id="HAN28447.1"/>
    </source>
</evidence>
<dbReference type="Proteomes" id="UP000259273">
    <property type="component" value="Unassembled WGS sequence"/>
</dbReference>
<dbReference type="PIRSF" id="PIRSF000193">
    <property type="entry name" value="Pyrrol-5-carb_rd"/>
    <property type="match status" value="1"/>
</dbReference>
<dbReference type="InterPro" id="IPR029036">
    <property type="entry name" value="P5CR_dimer"/>
</dbReference>
<accession>A0A3C1KP44</accession>
<dbReference type="SUPFAM" id="SSF48179">
    <property type="entry name" value="6-phosphogluconate dehydrogenase C-terminal domain-like"/>
    <property type="match status" value="1"/>
</dbReference>
<evidence type="ECO:0000256" key="6">
    <source>
        <dbReference type="PIRSR" id="PIRSR000193-1"/>
    </source>
</evidence>
<dbReference type="InterPro" id="IPR028939">
    <property type="entry name" value="P5C_Rdtase_cat_N"/>
</dbReference>
<keyword evidence="4" id="KW-0963">Cytoplasm</keyword>
<evidence type="ECO:0000256" key="5">
    <source>
        <dbReference type="NCBIfam" id="TIGR00112"/>
    </source>
</evidence>
<evidence type="ECO:0000256" key="7">
    <source>
        <dbReference type="RuleBase" id="RU003903"/>
    </source>
</evidence>
<comment type="catalytic activity">
    <reaction evidence="4 7">
        <text>L-proline + NADP(+) = (S)-1-pyrroline-5-carboxylate + NADPH + 2 H(+)</text>
        <dbReference type="Rhea" id="RHEA:14109"/>
        <dbReference type="ChEBI" id="CHEBI:15378"/>
        <dbReference type="ChEBI" id="CHEBI:17388"/>
        <dbReference type="ChEBI" id="CHEBI:57783"/>
        <dbReference type="ChEBI" id="CHEBI:58349"/>
        <dbReference type="ChEBI" id="CHEBI:60039"/>
        <dbReference type="EC" id="1.5.1.2"/>
    </reaction>
</comment>
<dbReference type="InterPro" id="IPR000304">
    <property type="entry name" value="Pyrroline-COOH_reductase"/>
</dbReference>
<gene>
    <name evidence="4" type="primary">proC</name>
    <name evidence="10" type="ORF">DCP75_12145</name>
</gene>
<feature type="domain" description="Pyrroline-5-carboxylate reductase dimerisation" evidence="9">
    <location>
        <begin position="164"/>
        <end position="268"/>
    </location>
</feature>
<comment type="catalytic activity">
    <reaction evidence="4">
        <text>L-proline + NAD(+) = (S)-1-pyrroline-5-carboxylate + NADH + 2 H(+)</text>
        <dbReference type="Rhea" id="RHEA:14105"/>
        <dbReference type="ChEBI" id="CHEBI:15378"/>
        <dbReference type="ChEBI" id="CHEBI:17388"/>
        <dbReference type="ChEBI" id="CHEBI:57540"/>
        <dbReference type="ChEBI" id="CHEBI:57945"/>
        <dbReference type="ChEBI" id="CHEBI:60039"/>
        <dbReference type="EC" id="1.5.1.2"/>
    </reaction>
</comment>
<name>A0A3C1KP44_9GAMM</name>
<dbReference type="InterPro" id="IPR036291">
    <property type="entry name" value="NAD(P)-bd_dom_sf"/>
</dbReference>
<comment type="pathway">
    <text evidence="4 7">Amino-acid biosynthesis; L-proline biosynthesis; L-proline from L-glutamate 5-semialdehyde: step 1/1.</text>
</comment>
<organism evidence="10 11">
    <name type="scientific">Haliea salexigens</name>
    <dbReference type="NCBI Taxonomy" id="287487"/>
    <lineage>
        <taxon>Bacteria</taxon>
        <taxon>Pseudomonadati</taxon>
        <taxon>Pseudomonadota</taxon>
        <taxon>Gammaproteobacteria</taxon>
        <taxon>Cellvibrionales</taxon>
        <taxon>Halieaceae</taxon>
        <taxon>Haliea</taxon>
    </lineage>
</organism>
<dbReference type="Gene3D" id="1.10.3730.10">
    <property type="entry name" value="ProC C-terminal domain-like"/>
    <property type="match status" value="1"/>
</dbReference>
<dbReference type="SUPFAM" id="SSF51735">
    <property type="entry name" value="NAD(P)-binding Rossmann-fold domains"/>
    <property type="match status" value="1"/>
</dbReference>
<dbReference type="GO" id="GO:0055129">
    <property type="term" value="P:L-proline biosynthetic process"/>
    <property type="evidence" value="ECO:0007669"/>
    <property type="project" value="UniProtKB-UniRule"/>
</dbReference>
<comment type="caution">
    <text evidence="10">The sequence shown here is derived from an EMBL/GenBank/DDBJ whole genome shotgun (WGS) entry which is preliminary data.</text>
</comment>
<dbReference type="Pfam" id="PF14748">
    <property type="entry name" value="P5CR_dimer"/>
    <property type="match status" value="1"/>
</dbReference>
<comment type="function">
    <text evidence="4">Catalyzes the reduction of 1-pyrroline-5-carboxylate (PCA) to L-proline.</text>
</comment>
<keyword evidence="3 4" id="KW-0560">Oxidoreductase</keyword>
<dbReference type="PANTHER" id="PTHR11645">
    <property type="entry name" value="PYRROLINE-5-CARBOXYLATE REDUCTASE"/>
    <property type="match status" value="1"/>
</dbReference>
<feature type="domain" description="Pyrroline-5-carboxylate reductase catalytic N-terminal" evidence="8">
    <location>
        <begin position="6"/>
        <end position="100"/>
    </location>
</feature>
<keyword evidence="4 7" id="KW-0028">Amino-acid biosynthesis</keyword>
<evidence type="ECO:0000256" key="3">
    <source>
        <dbReference type="ARBA" id="ARBA00023002"/>
    </source>
</evidence>
<dbReference type="UniPathway" id="UPA00098">
    <property type="reaction ID" value="UER00361"/>
</dbReference>
<dbReference type="STRING" id="1121937.GCA_000423125_02446"/>
<evidence type="ECO:0000256" key="4">
    <source>
        <dbReference type="HAMAP-Rule" id="MF_01925"/>
    </source>
</evidence>
<dbReference type="InterPro" id="IPR008927">
    <property type="entry name" value="6-PGluconate_DH-like_C_sf"/>
</dbReference>
<dbReference type="HAMAP" id="MF_01925">
    <property type="entry name" value="P5C_reductase"/>
    <property type="match status" value="1"/>
</dbReference>
<evidence type="ECO:0000256" key="2">
    <source>
        <dbReference type="ARBA" id="ARBA00022857"/>
    </source>
</evidence>
<feature type="binding site" evidence="6">
    <location>
        <position position="57"/>
    </location>
    <ligand>
        <name>NADPH</name>
        <dbReference type="ChEBI" id="CHEBI:57783"/>
    </ligand>
</feature>
<keyword evidence="4 7" id="KW-0641">Proline biosynthesis</keyword>
<evidence type="ECO:0000313" key="11">
    <source>
        <dbReference type="Proteomes" id="UP000259273"/>
    </source>
</evidence>
<evidence type="ECO:0000256" key="1">
    <source>
        <dbReference type="ARBA" id="ARBA00005525"/>
    </source>
</evidence>
<dbReference type="Gene3D" id="3.40.50.720">
    <property type="entry name" value="NAD(P)-binding Rossmann-like Domain"/>
    <property type="match status" value="1"/>
</dbReference>
<dbReference type="GO" id="GO:0004735">
    <property type="term" value="F:pyrroline-5-carboxylate reductase activity"/>
    <property type="evidence" value="ECO:0007669"/>
    <property type="project" value="UniProtKB-UniRule"/>
</dbReference>
<evidence type="ECO:0000259" key="9">
    <source>
        <dbReference type="Pfam" id="PF14748"/>
    </source>
</evidence>
<dbReference type="EC" id="1.5.1.2" evidence="4 5"/>
<reference evidence="10 11" key="1">
    <citation type="journal article" date="2018" name="Nat. Biotechnol.">
        <title>A standardized bacterial taxonomy based on genome phylogeny substantially revises the tree of life.</title>
        <authorList>
            <person name="Parks D.H."/>
            <person name="Chuvochina M."/>
            <person name="Waite D.W."/>
            <person name="Rinke C."/>
            <person name="Skarshewski A."/>
            <person name="Chaumeil P.A."/>
            <person name="Hugenholtz P."/>
        </authorList>
    </citation>
    <scope>NUCLEOTIDE SEQUENCE [LARGE SCALE GENOMIC DNA]</scope>
    <source>
        <strain evidence="10">UBA9158</strain>
    </source>
</reference>
<comment type="similarity">
    <text evidence="1 4 7">Belongs to the pyrroline-5-carboxylate reductase family.</text>
</comment>
<proteinExistence type="inferred from homology"/>
<dbReference type="Pfam" id="PF03807">
    <property type="entry name" value="F420_oxidored"/>
    <property type="match status" value="1"/>
</dbReference>
<dbReference type="AlphaFoldDB" id="A0A3C1KP44"/>
<comment type="subcellular location">
    <subcellularLocation>
        <location evidence="4">Cytoplasm</location>
    </subcellularLocation>
</comment>
<evidence type="ECO:0000259" key="8">
    <source>
        <dbReference type="Pfam" id="PF03807"/>
    </source>
</evidence>